<keyword evidence="1" id="KW-0472">Membrane</keyword>
<keyword evidence="3" id="KW-1185">Reference proteome</keyword>
<dbReference type="EMBL" id="JBEPLN010000003">
    <property type="protein sequence ID" value="MET3633633.1"/>
    <property type="molecule type" value="Genomic_DNA"/>
</dbReference>
<name>A0ABV2JEJ1_9STRE</name>
<dbReference type="InterPro" id="IPR010640">
    <property type="entry name" value="Low_temperature_requirement_A"/>
</dbReference>
<keyword evidence="1" id="KW-1133">Transmembrane helix</keyword>
<accession>A0ABV2JEJ1</accession>
<dbReference type="Pfam" id="PF06772">
    <property type="entry name" value="LtrA"/>
    <property type="match status" value="1"/>
</dbReference>
<evidence type="ECO:0000313" key="2">
    <source>
        <dbReference type="EMBL" id="MET3633633.1"/>
    </source>
</evidence>
<feature type="transmembrane region" description="Helical" evidence="1">
    <location>
        <begin position="73"/>
        <end position="91"/>
    </location>
</feature>
<dbReference type="RefSeq" id="WP_354367359.1">
    <property type="nucleotide sequence ID" value="NZ_JBEPLN010000003.1"/>
</dbReference>
<reference evidence="2 3" key="1">
    <citation type="submission" date="2024-06" db="EMBL/GenBank/DDBJ databases">
        <title>Genomic Encyclopedia of Type Strains, Phase IV (KMG-IV): sequencing the most valuable type-strain genomes for metagenomic binning, comparative biology and taxonomic classification.</title>
        <authorList>
            <person name="Goeker M."/>
        </authorList>
    </citation>
    <scope>NUCLEOTIDE SEQUENCE [LARGE SCALE GENOMIC DNA]</scope>
    <source>
        <strain evidence="2 3">DSM 28302</strain>
    </source>
</reference>
<dbReference type="PANTHER" id="PTHR36840:SF1">
    <property type="entry name" value="BLL5714 PROTEIN"/>
    <property type="match status" value="1"/>
</dbReference>
<comment type="caution">
    <text evidence="2">The sequence shown here is derived from an EMBL/GenBank/DDBJ whole genome shotgun (WGS) entry which is preliminary data.</text>
</comment>
<organism evidence="2 3">
    <name type="scientific">Streptococcus porcorum</name>
    <dbReference type="NCBI Taxonomy" id="701526"/>
    <lineage>
        <taxon>Bacteria</taxon>
        <taxon>Bacillati</taxon>
        <taxon>Bacillota</taxon>
        <taxon>Bacilli</taxon>
        <taxon>Lactobacillales</taxon>
        <taxon>Streptococcaceae</taxon>
        <taxon>Streptococcus</taxon>
    </lineage>
</organism>
<evidence type="ECO:0000256" key="1">
    <source>
        <dbReference type="SAM" id="Phobius"/>
    </source>
</evidence>
<keyword evidence="1" id="KW-0812">Transmembrane</keyword>
<feature type="transmembrane region" description="Helical" evidence="1">
    <location>
        <begin position="253"/>
        <end position="276"/>
    </location>
</feature>
<feature type="transmembrane region" description="Helical" evidence="1">
    <location>
        <begin position="133"/>
        <end position="154"/>
    </location>
</feature>
<feature type="transmembrane region" description="Helical" evidence="1">
    <location>
        <begin position="12"/>
        <end position="29"/>
    </location>
</feature>
<proteinExistence type="predicted"/>
<dbReference type="PANTHER" id="PTHR36840">
    <property type="entry name" value="BLL5714 PROTEIN"/>
    <property type="match status" value="1"/>
</dbReference>
<feature type="transmembrane region" description="Helical" evidence="1">
    <location>
        <begin position="282"/>
        <end position="302"/>
    </location>
</feature>
<protein>
    <submittedName>
        <fullName evidence="2">Low temperature requirement protein LtrA</fullName>
    </submittedName>
</protein>
<feature type="transmembrane region" description="Helical" evidence="1">
    <location>
        <begin position="338"/>
        <end position="356"/>
    </location>
</feature>
<feature type="transmembrane region" description="Helical" evidence="1">
    <location>
        <begin position="97"/>
        <end position="118"/>
    </location>
</feature>
<feature type="transmembrane region" description="Helical" evidence="1">
    <location>
        <begin position="41"/>
        <end position="61"/>
    </location>
</feature>
<sequence length="368" mass="42507">MSDIKAKRVSNYELFYDLVFVLATSSLTGLLHGDHIGFKEIATFITANLIIMSLWIDETIYLNKYGERDGLDIYTIIASMFVVGQLSLNFSNDFEQTALPFFIFISLAYGLISLQYYLRGKRIGFTNDIKNSLYMYGAYILVFLLSCIAMALNVWTYDEKSLLVFYLPFVISYLFKDKLSHDVMNFPHIVERCQLITIITFGETVIAILKNYPIQTHLLAGIFFFLAMAFSFMFYISQTYLNINHHQKTNVAVLLYAHMVLVLGINFFTVAVEVLYGEHASFGLPFLLIGFFLYYLGILMTTRYNQDLYRLGKAVWLQYAFTLLTTITLLIISQHHLLLMAIILAISSYTMVRITYRHRTSVRESLEE</sequence>
<evidence type="ECO:0000313" key="3">
    <source>
        <dbReference type="Proteomes" id="UP001549037"/>
    </source>
</evidence>
<gene>
    <name evidence="2" type="ORF">ABID28_000266</name>
</gene>
<dbReference type="Proteomes" id="UP001549037">
    <property type="component" value="Unassembled WGS sequence"/>
</dbReference>
<feature type="transmembrane region" description="Helical" evidence="1">
    <location>
        <begin position="314"/>
        <end position="332"/>
    </location>
</feature>
<feature type="transmembrane region" description="Helical" evidence="1">
    <location>
        <begin position="218"/>
        <end position="241"/>
    </location>
</feature>